<keyword evidence="10" id="KW-0539">Nucleus</keyword>
<dbReference type="RefSeq" id="XP_032828363.1">
    <property type="nucleotide sequence ID" value="XM_032972472.1"/>
</dbReference>
<evidence type="ECO:0000256" key="12">
    <source>
        <dbReference type="SAM" id="MobiDB-lite"/>
    </source>
</evidence>
<feature type="region of interest" description="Disordered" evidence="12">
    <location>
        <begin position="406"/>
        <end position="427"/>
    </location>
</feature>
<keyword evidence="8" id="KW-0010">Activator</keyword>
<feature type="compositionally biased region" description="Basic residues" evidence="12">
    <location>
        <begin position="409"/>
        <end position="420"/>
    </location>
</feature>
<dbReference type="CDD" id="cd00202">
    <property type="entry name" value="ZnF_GATA"/>
    <property type="match status" value="2"/>
</dbReference>
<evidence type="ECO:0000313" key="15">
    <source>
        <dbReference type="RefSeq" id="XP_032828363.1"/>
    </source>
</evidence>
<keyword evidence="6" id="KW-0805">Transcription regulation</keyword>
<proteinExistence type="predicted"/>
<dbReference type="GO" id="GO:0005634">
    <property type="term" value="C:nucleus"/>
    <property type="evidence" value="ECO:0007669"/>
    <property type="project" value="UniProtKB-SubCell"/>
</dbReference>
<evidence type="ECO:0000256" key="9">
    <source>
        <dbReference type="ARBA" id="ARBA00023163"/>
    </source>
</evidence>
<keyword evidence="3" id="KW-0677">Repeat</keyword>
<dbReference type="InterPro" id="IPR039355">
    <property type="entry name" value="Transcription_factor_GATA"/>
</dbReference>
<dbReference type="GO" id="GO:0045944">
    <property type="term" value="P:positive regulation of transcription by RNA polymerase II"/>
    <property type="evidence" value="ECO:0007669"/>
    <property type="project" value="TreeGrafter"/>
</dbReference>
<feature type="compositionally biased region" description="Low complexity" evidence="12">
    <location>
        <begin position="108"/>
        <end position="120"/>
    </location>
</feature>
<keyword evidence="2" id="KW-0479">Metal-binding</keyword>
<gene>
    <name evidence="15" type="primary">LOC116952803</name>
</gene>
<keyword evidence="5" id="KW-0862">Zinc</keyword>
<dbReference type="PROSITE" id="PS50114">
    <property type="entry name" value="GATA_ZN_FINGER_2"/>
    <property type="match status" value="2"/>
</dbReference>
<dbReference type="GO" id="GO:0045165">
    <property type="term" value="P:cell fate commitment"/>
    <property type="evidence" value="ECO:0007669"/>
    <property type="project" value="TreeGrafter"/>
</dbReference>
<dbReference type="InterPro" id="IPR000679">
    <property type="entry name" value="Znf_GATA"/>
</dbReference>
<evidence type="ECO:0000256" key="4">
    <source>
        <dbReference type="ARBA" id="ARBA00022771"/>
    </source>
</evidence>
<dbReference type="FunFam" id="3.30.50.10:FF:000001">
    <property type="entry name" value="GATA transcription factor (GATAd)"/>
    <property type="match status" value="1"/>
</dbReference>
<feature type="compositionally biased region" description="Low complexity" evidence="12">
    <location>
        <begin position="129"/>
        <end position="146"/>
    </location>
</feature>
<dbReference type="GO" id="GO:0000981">
    <property type="term" value="F:DNA-binding transcription factor activity, RNA polymerase II-specific"/>
    <property type="evidence" value="ECO:0007669"/>
    <property type="project" value="TreeGrafter"/>
</dbReference>
<dbReference type="AlphaFoldDB" id="A0AAJ7U4X2"/>
<dbReference type="PANTHER" id="PTHR10071:SF281">
    <property type="entry name" value="BOX A-BINDING FACTOR-RELATED"/>
    <property type="match status" value="1"/>
</dbReference>
<feature type="compositionally biased region" description="Basic residues" evidence="12">
    <location>
        <begin position="368"/>
        <end position="377"/>
    </location>
</feature>
<evidence type="ECO:0000256" key="3">
    <source>
        <dbReference type="ARBA" id="ARBA00022737"/>
    </source>
</evidence>
<feature type="region of interest" description="Disordered" evidence="12">
    <location>
        <begin position="1"/>
        <end position="46"/>
    </location>
</feature>
<sequence length="493" mass="54114">MDVGPPAQPMWAPHSSLLDMEQGGGADPLPFPASTPAQQPPYGFFQHQQEHGYPTRMANGASPLSVMSSFTWLDTTSYHPHYLQQQQQQQQQHHHNHHQQQPWSIAQGGHSPDSSGASSSPRETERQPGAKSSSSPLPAPPSLSASPGPPSSERSLSPGSENADETPSRADSSPADFRHHHHHHQQHQQQQQQQQQQHYGLLAQGLYGGVELYHHHHQHHRHDVSAAMEAGGHAKGKGKVRQPPGEPAPAACGESRECVNCGATATPLWRRDANGHYLCNACGLYHKTNGQNRPLIKPKRRPASSSRPSTTCANCQTTTTTLWRRNGSGEPVCNACGLYFKLHNVNRPIAMKKEAIQTRNRKNSTGGKARRRPRKGRAAADETSDAAVRRPPFFHAALTASALPPHLLGSHHQHHQHHHQQQQQHRLLSPASLALTVPHGVAGGATLAYLPPDGVALSVQHQQQQQQFQHYQHHHQQQPLRPHPSGNMLTAMG</sequence>
<feature type="region of interest" description="Disordered" evidence="12">
    <location>
        <begin position="83"/>
        <end position="198"/>
    </location>
</feature>
<dbReference type="SUPFAM" id="SSF57716">
    <property type="entry name" value="Glucocorticoid receptor-like (DNA-binding domain)"/>
    <property type="match status" value="2"/>
</dbReference>
<dbReference type="PROSITE" id="PS00344">
    <property type="entry name" value="GATA_ZN_FINGER_1"/>
    <property type="match status" value="2"/>
</dbReference>
<evidence type="ECO:0000256" key="6">
    <source>
        <dbReference type="ARBA" id="ARBA00023015"/>
    </source>
</evidence>
<feature type="region of interest" description="Disordered" evidence="12">
    <location>
        <begin position="459"/>
        <end position="493"/>
    </location>
</feature>
<feature type="region of interest" description="Disordered" evidence="12">
    <location>
        <begin position="353"/>
        <end position="388"/>
    </location>
</feature>
<feature type="compositionally biased region" description="Low complexity" evidence="12">
    <location>
        <begin position="187"/>
        <end position="198"/>
    </location>
</feature>
<evidence type="ECO:0000256" key="2">
    <source>
        <dbReference type="ARBA" id="ARBA00022723"/>
    </source>
</evidence>
<comment type="subcellular location">
    <subcellularLocation>
        <location evidence="1">Nucleus</location>
    </subcellularLocation>
</comment>
<dbReference type="Gene3D" id="3.30.50.10">
    <property type="entry name" value="Erythroid Transcription Factor GATA-1, subunit A"/>
    <property type="match status" value="2"/>
</dbReference>
<keyword evidence="14" id="KW-1185">Reference proteome</keyword>
<reference evidence="15" key="1">
    <citation type="submission" date="2025-08" db="UniProtKB">
        <authorList>
            <consortium name="RefSeq"/>
        </authorList>
    </citation>
    <scope>IDENTIFICATION</scope>
    <source>
        <tissue evidence="15">Sperm</tissue>
    </source>
</reference>
<evidence type="ECO:0000259" key="13">
    <source>
        <dbReference type="PROSITE" id="PS50114"/>
    </source>
</evidence>
<evidence type="ECO:0000256" key="5">
    <source>
        <dbReference type="ARBA" id="ARBA00022833"/>
    </source>
</evidence>
<dbReference type="Pfam" id="PF00320">
    <property type="entry name" value="GATA"/>
    <property type="match status" value="2"/>
</dbReference>
<dbReference type="SMART" id="SM00401">
    <property type="entry name" value="ZnF_GATA"/>
    <property type="match status" value="2"/>
</dbReference>
<dbReference type="InterPro" id="IPR013088">
    <property type="entry name" value="Znf_NHR/GATA"/>
</dbReference>
<evidence type="ECO:0000256" key="11">
    <source>
        <dbReference type="PROSITE-ProRule" id="PRU00094"/>
    </source>
</evidence>
<evidence type="ECO:0000256" key="10">
    <source>
        <dbReference type="ARBA" id="ARBA00023242"/>
    </source>
</evidence>
<accession>A0AAJ7U4X2</accession>
<feature type="region of interest" description="Disordered" evidence="12">
    <location>
        <begin position="215"/>
        <end position="251"/>
    </location>
</feature>
<evidence type="ECO:0000256" key="7">
    <source>
        <dbReference type="ARBA" id="ARBA00023125"/>
    </source>
</evidence>
<dbReference type="GO" id="GO:0000978">
    <property type="term" value="F:RNA polymerase II cis-regulatory region sequence-specific DNA binding"/>
    <property type="evidence" value="ECO:0007669"/>
    <property type="project" value="TreeGrafter"/>
</dbReference>
<evidence type="ECO:0000256" key="8">
    <source>
        <dbReference type="ARBA" id="ARBA00023159"/>
    </source>
</evidence>
<name>A0AAJ7U4X2_PETMA</name>
<dbReference type="PRINTS" id="PR00619">
    <property type="entry name" value="GATAZNFINGER"/>
</dbReference>
<dbReference type="GO" id="GO:0008270">
    <property type="term" value="F:zinc ion binding"/>
    <property type="evidence" value="ECO:0007669"/>
    <property type="project" value="UniProtKB-KW"/>
</dbReference>
<keyword evidence="7" id="KW-0238">DNA-binding</keyword>
<feature type="compositionally biased region" description="Low complexity" evidence="12">
    <location>
        <begin position="460"/>
        <end position="470"/>
    </location>
</feature>
<dbReference type="FunFam" id="3.30.50.10:FF:000032">
    <property type="entry name" value="Transcription factor GATA-3"/>
    <property type="match status" value="1"/>
</dbReference>
<dbReference type="GO" id="GO:0000122">
    <property type="term" value="P:negative regulation of transcription by RNA polymerase II"/>
    <property type="evidence" value="ECO:0007669"/>
    <property type="project" value="TreeGrafter"/>
</dbReference>
<organism evidence="14 15">
    <name type="scientific">Petromyzon marinus</name>
    <name type="common">Sea lamprey</name>
    <dbReference type="NCBI Taxonomy" id="7757"/>
    <lineage>
        <taxon>Eukaryota</taxon>
        <taxon>Metazoa</taxon>
        <taxon>Chordata</taxon>
        <taxon>Craniata</taxon>
        <taxon>Vertebrata</taxon>
        <taxon>Cyclostomata</taxon>
        <taxon>Hyperoartia</taxon>
        <taxon>Petromyzontiformes</taxon>
        <taxon>Petromyzontidae</taxon>
        <taxon>Petromyzon</taxon>
    </lineage>
</organism>
<dbReference type="Proteomes" id="UP001318040">
    <property type="component" value="Chromosome 48"/>
</dbReference>
<evidence type="ECO:0000313" key="14">
    <source>
        <dbReference type="Proteomes" id="UP001318040"/>
    </source>
</evidence>
<dbReference type="PANTHER" id="PTHR10071">
    <property type="entry name" value="TRANSCRIPTION FACTOR GATA FAMILY MEMBER"/>
    <property type="match status" value="1"/>
</dbReference>
<keyword evidence="4 11" id="KW-0863">Zinc-finger</keyword>
<evidence type="ECO:0000256" key="1">
    <source>
        <dbReference type="ARBA" id="ARBA00004123"/>
    </source>
</evidence>
<protein>
    <submittedName>
        <fullName evidence="15">GATA-binding factor 2-like isoform X2</fullName>
    </submittedName>
</protein>
<feature type="domain" description="GATA-type" evidence="13">
    <location>
        <begin position="252"/>
        <end position="307"/>
    </location>
</feature>
<feature type="domain" description="GATA-type" evidence="13">
    <location>
        <begin position="306"/>
        <end position="359"/>
    </location>
</feature>
<keyword evidence="9" id="KW-0804">Transcription</keyword>